<dbReference type="InterPro" id="IPR003709">
    <property type="entry name" value="VanY-like_core_dom"/>
</dbReference>
<protein>
    <submittedName>
        <fullName evidence="3">M15 family metallopeptidase</fullName>
    </submittedName>
</protein>
<dbReference type="CDD" id="cd14852">
    <property type="entry name" value="LD-carboxypeptidase"/>
    <property type="match status" value="1"/>
</dbReference>
<dbReference type="SUPFAM" id="SSF55166">
    <property type="entry name" value="Hedgehog/DD-peptidase"/>
    <property type="match status" value="1"/>
</dbReference>
<accession>A0ABS0QG45</accession>
<dbReference type="PANTHER" id="PTHR34385">
    <property type="entry name" value="D-ALANYL-D-ALANINE CARBOXYPEPTIDASE"/>
    <property type="match status" value="1"/>
</dbReference>
<sequence length="272" mass="30469">MRKFNGLSVDTFAWTDMHTGGRTDMKKMFFKSISIPLIAGTVLLAGCTQTDVPADAKNIEPKQEKVTQEKPKPVPPQEKWDIDTPDSITVVVNKKREIPADYVPPDLVEPDVTFSFAGTAEKKLMRKEAAEALAELFKAAEKDGVDLVAVSGYRSYKRQQATYQSALQRKGMADTSKYNARPGHSEHQTGLAMDVSSSIVNYQLIESFGETKAGRWLADHAAEHGFIIRYPKGKEDVTGYAYEPWHIRYVGKELAKELNEKGLVMEEYFSLK</sequence>
<evidence type="ECO:0000313" key="3">
    <source>
        <dbReference type="EMBL" id="MBH8587943.1"/>
    </source>
</evidence>
<dbReference type="Pfam" id="PF02557">
    <property type="entry name" value="VanY"/>
    <property type="match status" value="1"/>
</dbReference>
<gene>
    <name evidence="3" type="ORF">I8U22_03790</name>
</gene>
<reference evidence="3 4" key="1">
    <citation type="submission" date="2020-12" db="EMBL/GenBank/DDBJ databases">
        <title>WGS of Thermoactinomyces spp.</title>
        <authorList>
            <person name="Cheng K."/>
        </authorList>
    </citation>
    <scope>NUCLEOTIDE SEQUENCE [LARGE SCALE GENOMIC DNA]</scope>
    <source>
        <strain evidence="4">CICC 10650\ACCC 41061</strain>
    </source>
</reference>
<evidence type="ECO:0000313" key="4">
    <source>
        <dbReference type="Proteomes" id="UP000641910"/>
    </source>
</evidence>
<dbReference type="Proteomes" id="UP000641910">
    <property type="component" value="Unassembled WGS sequence"/>
</dbReference>
<feature type="region of interest" description="Disordered" evidence="1">
    <location>
        <begin position="58"/>
        <end position="82"/>
    </location>
</feature>
<evidence type="ECO:0000256" key="1">
    <source>
        <dbReference type="SAM" id="MobiDB-lite"/>
    </source>
</evidence>
<evidence type="ECO:0000259" key="2">
    <source>
        <dbReference type="Pfam" id="PF02557"/>
    </source>
</evidence>
<comment type="caution">
    <text evidence="3">The sequence shown here is derived from an EMBL/GenBank/DDBJ whole genome shotgun (WGS) entry which is preliminary data.</text>
</comment>
<name>A0ABS0QG45_THEVU</name>
<keyword evidence="4" id="KW-1185">Reference proteome</keyword>
<proteinExistence type="predicted"/>
<dbReference type="InterPro" id="IPR058193">
    <property type="entry name" value="VanY/YodJ_core_dom"/>
</dbReference>
<dbReference type="Gene3D" id="3.30.1380.10">
    <property type="match status" value="1"/>
</dbReference>
<dbReference type="PANTHER" id="PTHR34385:SF1">
    <property type="entry name" value="PEPTIDOGLYCAN L-ALANYL-D-GLUTAMATE ENDOPEPTIDASE CWLK"/>
    <property type="match status" value="1"/>
</dbReference>
<dbReference type="EMBL" id="JAECVU010000001">
    <property type="protein sequence ID" value="MBH8587943.1"/>
    <property type="molecule type" value="Genomic_DNA"/>
</dbReference>
<organism evidence="3 4">
    <name type="scientific">Thermoactinomyces vulgaris</name>
    <dbReference type="NCBI Taxonomy" id="2026"/>
    <lineage>
        <taxon>Bacteria</taxon>
        <taxon>Bacillati</taxon>
        <taxon>Bacillota</taxon>
        <taxon>Bacilli</taxon>
        <taxon>Bacillales</taxon>
        <taxon>Thermoactinomycetaceae</taxon>
        <taxon>Thermoactinomyces</taxon>
    </lineage>
</organism>
<feature type="domain" description="D-alanyl-D-alanine carboxypeptidase-like core" evidence="2">
    <location>
        <begin position="123"/>
        <end position="252"/>
    </location>
</feature>
<dbReference type="InterPro" id="IPR052179">
    <property type="entry name" value="DD-CPase-like"/>
</dbReference>
<dbReference type="InterPro" id="IPR009045">
    <property type="entry name" value="Zn_M74/Hedgehog-like"/>
</dbReference>